<keyword evidence="2" id="KW-1185">Reference proteome</keyword>
<name>A0A9X2INQ3_9BACI</name>
<dbReference type="Proteomes" id="UP001139179">
    <property type="component" value="Unassembled WGS sequence"/>
</dbReference>
<evidence type="ECO:0000313" key="2">
    <source>
        <dbReference type="Proteomes" id="UP001139179"/>
    </source>
</evidence>
<protein>
    <submittedName>
        <fullName evidence="1">Uncharacterized protein</fullName>
    </submittedName>
</protein>
<dbReference type="EMBL" id="JAMBOL010000012">
    <property type="protein sequence ID" value="MCM3715144.1"/>
    <property type="molecule type" value="Genomic_DNA"/>
</dbReference>
<proteinExistence type="predicted"/>
<dbReference type="RefSeq" id="WP_251223903.1">
    <property type="nucleotide sequence ID" value="NZ_JAMBOL010000012.1"/>
</dbReference>
<dbReference type="AlphaFoldDB" id="A0A9X2INQ3"/>
<evidence type="ECO:0000313" key="1">
    <source>
        <dbReference type="EMBL" id="MCM3715144.1"/>
    </source>
</evidence>
<accession>A0A9X2INQ3</accession>
<sequence length="70" mass="8539">MEEYFPLQDWIERNQLLKLTIIRPKIGRQILHGRLISYDKDKLSLLFYDDDRKEVIHIVQNEIEQIEAEK</sequence>
<organism evidence="1 2">
    <name type="scientific">Halalkalibacter oceani</name>
    <dbReference type="NCBI Taxonomy" id="1653776"/>
    <lineage>
        <taxon>Bacteria</taxon>
        <taxon>Bacillati</taxon>
        <taxon>Bacillota</taxon>
        <taxon>Bacilli</taxon>
        <taxon>Bacillales</taxon>
        <taxon>Bacillaceae</taxon>
        <taxon>Halalkalibacter</taxon>
    </lineage>
</organism>
<reference evidence="1" key="1">
    <citation type="submission" date="2022-05" db="EMBL/GenBank/DDBJ databases">
        <title>Comparative Genomics of Spacecraft Associated Microbes.</title>
        <authorList>
            <person name="Tran M.T."/>
            <person name="Wright A."/>
            <person name="Seuylemezian A."/>
            <person name="Eisen J."/>
            <person name="Coil D."/>
        </authorList>
    </citation>
    <scope>NUCLEOTIDE SEQUENCE</scope>
    <source>
        <strain evidence="1">214.1.1</strain>
    </source>
</reference>
<comment type="caution">
    <text evidence="1">The sequence shown here is derived from an EMBL/GenBank/DDBJ whole genome shotgun (WGS) entry which is preliminary data.</text>
</comment>
<gene>
    <name evidence="1" type="ORF">M3202_13730</name>
</gene>